<evidence type="ECO:0000313" key="2">
    <source>
        <dbReference type="Proteomes" id="UP001145742"/>
    </source>
</evidence>
<gene>
    <name evidence="1" type="ORF">WISP_31527</name>
</gene>
<sequence>MLQLGKIWRSTEVVEDWRKANVIPAFKKDNLGNYRQVSLTSVLGKMVDQIVLETLSKYMKDKKVTGSSHNGFMKEKAYFTSPKVFYVSHNLLIDKLLNKFADDTKLGGVADTPEDCVAIHKHVTRLEKRADRKLLKFGEGKMPSFACELVAPLAPVYAGANRVESCFAEKDLKFLVDKLNMKQQCVLMAEKSQQLPGVQRKVTLPFCAVLMKVWCCDRFPGEPLPNHPRDEELVPPIHPKPPVAQPHATLLSPVTAHEREELLILPNIVPFTIARF</sequence>
<reference evidence="1" key="1">
    <citation type="submission" date="2019-10" db="EMBL/GenBank/DDBJ databases">
        <authorList>
            <person name="Soares A.E.R."/>
            <person name="Aleixo A."/>
            <person name="Schneider P."/>
            <person name="Miyaki C.Y."/>
            <person name="Schneider M.P."/>
            <person name="Mello C."/>
            <person name="Vasconcelos A.T.R."/>
        </authorList>
    </citation>
    <scope>NUCLEOTIDE SEQUENCE</scope>
    <source>
        <tissue evidence="1">Muscle</tissue>
    </source>
</reference>
<evidence type="ECO:0008006" key="3">
    <source>
        <dbReference type="Google" id="ProtNLM"/>
    </source>
</evidence>
<comment type="caution">
    <text evidence="1">The sequence shown here is derived from an EMBL/GenBank/DDBJ whole genome shotgun (WGS) entry which is preliminary data.</text>
</comment>
<name>A0ABQ9DQV7_9PASS</name>
<protein>
    <recommendedName>
        <fullName evidence="3">Reverse transcriptase domain-containing protein</fullName>
    </recommendedName>
</protein>
<dbReference type="PANTHER" id="PTHR33332">
    <property type="entry name" value="REVERSE TRANSCRIPTASE DOMAIN-CONTAINING PROTEIN"/>
    <property type="match status" value="1"/>
</dbReference>
<evidence type="ECO:0000313" key="1">
    <source>
        <dbReference type="EMBL" id="KAJ7423889.1"/>
    </source>
</evidence>
<dbReference type="EMBL" id="WHWB01032767">
    <property type="protein sequence ID" value="KAJ7423889.1"/>
    <property type="molecule type" value="Genomic_DNA"/>
</dbReference>
<organism evidence="1 2">
    <name type="scientific">Willisornis vidua</name>
    <name type="common">Xingu scale-backed antbird</name>
    <dbReference type="NCBI Taxonomy" id="1566151"/>
    <lineage>
        <taxon>Eukaryota</taxon>
        <taxon>Metazoa</taxon>
        <taxon>Chordata</taxon>
        <taxon>Craniata</taxon>
        <taxon>Vertebrata</taxon>
        <taxon>Euteleostomi</taxon>
        <taxon>Archelosauria</taxon>
        <taxon>Archosauria</taxon>
        <taxon>Dinosauria</taxon>
        <taxon>Saurischia</taxon>
        <taxon>Theropoda</taxon>
        <taxon>Coelurosauria</taxon>
        <taxon>Aves</taxon>
        <taxon>Neognathae</taxon>
        <taxon>Neoaves</taxon>
        <taxon>Telluraves</taxon>
        <taxon>Australaves</taxon>
        <taxon>Passeriformes</taxon>
        <taxon>Thamnophilidae</taxon>
        <taxon>Willisornis</taxon>
    </lineage>
</organism>
<proteinExistence type="predicted"/>
<accession>A0ABQ9DQV7</accession>
<dbReference type="Proteomes" id="UP001145742">
    <property type="component" value="Unassembled WGS sequence"/>
</dbReference>
<keyword evidence="2" id="KW-1185">Reference proteome</keyword>